<evidence type="ECO:0000256" key="3">
    <source>
        <dbReference type="ARBA" id="ARBA00022490"/>
    </source>
</evidence>
<keyword evidence="5" id="KW-0862">Zinc</keyword>
<comment type="subunit">
    <text evidence="2">Homodimer.</text>
</comment>
<dbReference type="Proteomes" id="UP000215914">
    <property type="component" value="Chromosome 10"/>
</dbReference>
<keyword evidence="3" id="KW-0963">Cytoplasm</keyword>
<sequence>MHDLHGSDFAEVPDDPEVGIVCRQEVAGFGIVESVGEGVTEVRNDKDRQSATQLLVEGPCIFVGPIERASQETLEAFYRQDSYYSGKPLIVDDMFDRVELQLRWYGSTYVVRYPHCSLRQQSTYVDAQFMGTSTFSQYTVVHDESVTKIDPKAHLEKVCLLGCGVPTAKDFGVTEFVNPKDHDKPTQQVLVDMTDGGVDYSFECIGNVSIMRAALELSSRTR</sequence>
<organism evidence="9 11">
    <name type="scientific">Helianthus annuus</name>
    <name type="common">Common sunflower</name>
    <dbReference type="NCBI Taxonomy" id="4232"/>
    <lineage>
        <taxon>Eukaryota</taxon>
        <taxon>Viridiplantae</taxon>
        <taxon>Streptophyta</taxon>
        <taxon>Embryophyta</taxon>
        <taxon>Tracheophyta</taxon>
        <taxon>Spermatophyta</taxon>
        <taxon>Magnoliopsida</taxon>
        <taxon>eudicotyledons</taxon>
        <taxon>Gunneridae</taxon>
        <taxon>Pentapetalae</taxon>
        <taxon>asterids</taxon>
        <taxon>campanulids</taxon>
        <taxon>Asterales</taxon>
        <taxon>Asteraceae</taxon>
        <taxon>Asteroideae</taxon>
        <taxon>Heliantheae alliance</taxon>
        <taxon>Heliantheae</taxon>
        <taxon>Helianthus</taxon>
    </lineage>
</organism>
<dbReference type="EMBL" id="MNCJ02000325">
    <property type="protein sequence ID" value="KAF5786326.1"/>
    <property type="molecule type" value="Genomic_DNA"/>
</dbReference>
<gene>
    <name evidence="9" type="ORF">HannXRQ_Chr10g0291051</name>
    <name evidence="10" type="ORF">HannXRQ_Chr10g0291061</name>
    <name evidence="8" type="ORF">HanXRQr2_Chr10g0439561</name>
</gene>
<proteinExistence type="predicted"/>
<evidence type="ECO:0000313" key="11">
    <source>
        <dbReference type="Proteomes" id="UP000215914"/>
    </source>
</evidence>
<keyword evidence="8" id="KW-0560">Oxidoreductase</keyword>
<dbReference type="AlphaFoldDB" id="A0A251TJF1"/>
<dbReference type="GO" id="GO:0008270">
    <property type="term" value="F:zinc ion binding"/>
    <property type="evidence" value="ECO:0000318"/>
    <property type="project" value="GO_Central"/>
</dbReference>
<evidence type="ECO:0000313" key="9">
    <source>
        <dbReference type="EMBL" id="OTG10742.1"/>
    </source>
</evidence>
<dbReference type="STRING" id="4232.A0A251TJF1"/>
<dbReference type="GO" id="GO:0004022">
    <property type="term" value="F:alcohol dehydrogenase (NAD+) activity"/>
    <property type="evidence" value="ECO:0000318"/>
    <property type="project" value="GO_Central"/>
</dbReference>
<protein>
    <recommendedName>
        <fullName evidence="7">Alcohol dehydrogenase class-III</fullName>
    </recommendedName>
    <alternativeName>
        <fullName evidence="6">Glutathione-dependent formaldehyde dehydrogenase</fullName>
    </alternativeName>
</protein>
<dbReference type="GO" id="GO:0051903">
    <property type="term" value="F:S-(hydroxymethyl)glutathione dehydrogenase [NAD(P)+] activity"/>
    <property type="evidence" value="ECO:0000318"/>
    <property type="project" value="GO_Central"/>
</dbReference>
<keyword evidence="4" id="KW-0479">Metal-binding</keyword>
<dbReference type="Gramene" id="mRNA:HanXRQr2_Chr10g0439561">
    <property type="protein sequence ID" value="mRNA:HanXRQr2_Chr10g0439561"/>
    <property type="gene ID" value="HanXRQr2_Chr10g0439561"/>
</dbReference>
<dbReference type="InterPro" id="IPR011032">
    <property type="entry name" value="GroES-like_sf"/>
</dbReference>
<evidence type="ECO:0000256" key="4">
    <source>
        <dbReference type="ARBA" id="ARBA00022723"/>
    </source>
</evidence>
<keyword evidence="11" id="KW-1185">Reference proteome</keyword>
<dbReference type="EMBL" id="CM007899">
    <property type="protein sequence ID" value="OTG10742.1"/>
    <property type="molecule type" value="Genomic_DNA"/>
</dbReference>
<dbReference type="GO" id="GO:0005829">
    <property type="term" value="C:cytosol"/>
    <property type="evidence" value="ECO:0000318"/>
    <property type="project" value="GO_Central"/>
</dbReference>
<reference evidence="8" key="3">
    <citation type="submission" date="2020-06" db="EMBL/GenBank/DDBJ databases">
        <title>Helianthus annuus Genome sequencing and assembly Release 2.</title>
        <authorList>
            <person name="Gouzy J."/>
            <person name="Langlade N."/>
            <person name="Munos S."/>
        </authorList>
    </citation>
    <scope>NUCLEOTIDE SEQUENCE</scope>
    <source>
        <tissue evidence="8">Leaves</tissue>
    </source>
</reference>
<dbReference type="InterPro" id="IPR036291">
    <property type="entry name" value="NAD(P)-bd_dom_sf"/>
</dbReference>
<evidence type="ECO:0000313" key="10">
    <source>
        <dbReference type="EMBL" id="OTG10743.1"/>
    </source>
</evidence>
<accession>A0A251TJF1</accession>
<evidence type="ECO:0000256" key="6">
    <source>
        <dbReference type="ARBA" id="ARBA00031007"/>
    </source>
</evidence>
<dbReference type="SUPFAM" id="SSF51735">
    <property type="entry name" value="NAD(P)-binding Rossmann-fold domains"/>
    <property type="match status" value="1"/>
</dbReference>
<evidence type="ECO:0000256" key="2">
    <source>
        <dbReference type="ARBA" id="ARBA00011738"/>
    </source>
</evidence>
<comment type="subcellular location">
    <subcellularLocation>
        <location evidence="1">Cytoplasm</location>
    </subcellularLocation>
</comment>
<reference evidence="8 11" key="1">
    <citation type="journal article" date="2017" name="Nature">
        <title>The sunflower genome provides insights into oil metabolism, flowering and Asterid evolution.</title>
        <authorList>
            <person name="Badouin H."/>
            <person name="Gouzy J."/>
            <person name="Grassa C.J."/>
            <person name="Murat F."/>
            <person name="Staton S.E."/>
            <person name="Cottret L."/>
            <person name="Lelandais-Briere C."/>
            <person name="Owens G.L."/>
            <person name="Carrere S."/>
            <person name="Mayjonade B."/>
            <person name="Legrand L."/>
            <person name="Gill N."/>
            <person name="Kane N.C."/>
            <person name="Bowers J.E."/>
            <person name="Hubner S."/>
            <person name="Bellec A."/>
            <person name="Berard A."/>
            <person name="Berges H."/>
            <person name="Blanchet N."/>
            <person name="Boniface M.C."/>
            <person name="Brunel D."/>
            <person name="Catrice O."/>
            <person name="Chaidir N."/>
            <person name="Claudel C."/>
            <person name="Donnadieu C."/>
            <person name="Faraut T."/>
            <person name="Fievet G."/>
            <person name="Helmstetter N."/>
            <person name="King M."/>
            <person name="Knapp S.J."/>
            <person name="Lai Z."/>
            <person name="Le Paslier M.C."/>
            <person name="Lippi Y."/>
            <person name="Lorenzon L."/>
            <person name="Mandel J.R."/>
            <person name="Marage G."/>
            <person name="Marchand G."/>
            <person name="Marquand E."/>
            <person name="Bret-Mestries E."/>
            <person name="Morien E."/>
            <person name="Nambeesan S."/>
            <person name="Nguyen T."/>
            <person name="Pegot-Espagnet P."/>
            <person name="Pouilly N."/>
            <person name="Raftis F."/>
            <person name="Sallet E."/>
            <person name="Schiex T."/>
            <person name="Thomas J."/>
            <person name="Vandecasteele C."/>
            <person name="Vares D."/>
            <person name="Vear F."/>
            <person name="Vautrin S."/>
            <person name="Crespi M."/>
            <person name="Mangin B."/>
            <person name="Burke J.M."/>
            <person name="Salse J."/>
            <person name="Munos S."/>
            <person name="Vincourt P."/>
            <person name="Rieseberg L.H."/>
            <person name="Langlade N.B."/>
        </authorList>
    </citation>
    <scope>NUCLEOTIDE SEQUENCE [LARGE SCALE GENOMIC DNA]</scope>
    <source>
        <strain evidence="11">cv. SF193</strain>
        <tissue evidence="8">Leaves</tissue>
    </source>
</reference>
<dbReference type="PANTHER" id="PTHR43880:SF58">
    <property type="entry name" value="ALCOHOL DEHYDROGENASE CLASS-3"/>
    <property type="match status" value="1"/>
</dbReference>
<evidence type="ECO:0000313" key="8">
    <source>
        <dbReference type="EMBL" id="KAF5786326.1"/>
    </source>
</evidence>
<dbReference type="SUPFAM" id="SSF50129">
    <property type="entry name" value="GroES-like"/>
    <property type="match status" value="1"/>
</dbReference>
<reference evidence="9" key="2">
    <citation type="submission" date="2017-02" db="EMBL/GenBank/DDBJ databases">
        <title>Sunflower complete genome.</title>
        <authorList>
            <person name="Langlade N."/>
            <person name="Munos S."/>
        </authorList>
    </citation>
    <scope>NUCLEOTIDE SEQUENCE [LARGE SCALE GENOMIC DNA]</scope>
    <source>
        <tissue evidence="9">Leaves</tissue>
    </source>
</reference>
<dbReference type="GO" id="GO:0046294">
    <property type="term" value="P:formaldehyde catabolic process"/>
    <property type="evidence" value="ECO:0000318"/>
    <property type="project" value="GO_Central"/>
</dbReference>
<dbReference type="Gene3D" id="3.40.50.720">
    <property type="entry name" value="NAD(P)-binding Rossmann-like Domain"/>
    <property type="match status" value="1"/>
</dbReference>
<dbReference type="EMBL" id="CM007899">
    <property type="protein sequence ID" value="OTG10743.1"/>
    <property type="molecule type" value="Genomic_DNA"/>
</dbReference>
<evidence type="ECO:0000256" key="1">
    <source>
        <dbReference type="ARBA" id="ARBA00004496"/>
    </source>
</evidence>
<name>A0A251TJF1_HELAN</name>
<evidence type="ECO:0000256" key="7">
    <source>
        <dbReference type="ARBA" id="ARBA00033399"/>
    </source>
</evidence>
<dbReference type="Gene3D" id="3.90.180.10">
    <property type="entry name" value="Medium-chain alcohol dehydrogenases, catalytic domain"/>
    <property type="match status" value="1"/>
</dbReference>
<dbReference type="PANTHER" id="PTHR43880">
    <property type="entry name" value="ALCOHOL DEHYDROGENASE"/>
    <property type="match status" value="1"/>
</dbReference>
<evidence type="ECO:0000256" key="5">
    <source>
        <dbReference type="ARBA" id="ARBA00022833"/>
    </source>
</evidence>